<organism evidence="2 3">
    <name type="scientific">Paraburkholderia caribensis MBA4</name>
    <dbReference type="NCBI Taxonomy" id="1323664"/>
    <lineage>
        <taxon>Bacteria</taxon>
        <taxon>Pseudomonadati</taxon>
        <taxon>Pseudomonadota</taxon>
        <taxon>Betaproteobacteria</taxon>
        <taxon>Burkholderiales</taxon>
        <taxon>Burkholderiaceae</taxon>
        <taxon>Paraburkholderia</taxon>
    </lineage>
</organism>
<dbReference type="SUPFAM" id="SSF69255">
    <property type="entry name" value="gp5 N-terminal domain-like"/>
    <property type="match status" value="1"/>
</dbReference>
<protein>
    <submittedName>
        <fullName evidence="2">VgrG protein</fullName>
    </submittedName>
</protein>
<feature type="domain" description="Gp5/Type VI secretion system Vgr protein OB-fold" evidence="1">
    <location>
        <begin position="25"/>
        <end position="98"/>
    </location>
</feature>
<evidence type="ECO:0000313" key="3">
    <source>
        <dbReference type="Proteomes" id="UP000019146"/>
    </source>
</evidence>
<dbReference type="Gene3D" id="2.40.50.230">
    <property type="entry name" value="Gp5 N-terminal domain"/>
    <property type="match status" value="1"/>
</dbReference>
<accession>A0A0N7JW39</accession>
<evidence type="ECO:0000259" key="1">
    <source>
        <dbReference type="Pfam" id="PF04717"/>
    </source>
</evidence>
<geneLocation type="plasmid" evidence="3"/>
<dbReference type="EMBL" id="CP012748">
    <property type="protein sequence ID" value="ALL70941.1"/>
    <property type="molecule type" value="Genomic_DNA"/>
</dbReference>
<dbReference type="Pfam" id="PF04717">
    <property type="entry name" value="Phage_base_V"/>
    <property type="match status" value="1"/>
</dbReference>
<dbReference type="Proteomes" id="UP000019146">
    <property type="component" value="Plasmid unnamed"/>
</dbReference>
<dbReference type="AlphaFoldDB" id="A0A0N7JW39"/>
<dbReference type="InterPro" id="IPR037026">
    <property type="entry name" value="Vgr_OB-fold_dom_sf"/>
</dbReference>
<evidence type="ECO:0000313" key="2">
    <source>
        <dbReference type="EMBL" id="ALL70941.1"/>
    </source>
</evidence>
<dbReference type="KEGG" id="bcai:K788_0006960"/>
<dbReference type="SUPFAM" id="SSF69349">
    <property type="entry name" value="Phage fibre proteins"/>
    <property type="match status" value="1"/>
</dbReference>
<proteinExistence type="predicted"/>
<dbReference type="GeneID" id="69974352"/>
<reference evidence="2 3" key="1">
    <citation type="journal article" date="2014" name="Genome Announc.">
        <title>Draft Genome Sequence of the Haloacid-Degrading Burkholderia caribensis Strain MBA4.</title>
        <authorList>
            <person name="Pan Y."/>
            <person name="Kong K.F."/>
            <person name="Tsang J.S."/>
        </authorList>
    </citation>
    <scope>NUCLEOTIDE SEQUENCE [LARGE SCALE GENOMIC DNA]</scope>
    <source>
        <strain evidence="2 3">MBA4</strain>
        <plasmid evidence="3">Plasmid</plasmid>
    </source>
</reference>
<gene>
    <name evidence="2" type="ORF">K788_0006960</name>
</gene>
<keyword evidence="2" id="KW-0614">Plasmid</keyword>
<dbReference type="InterPro" id="IPR006531">
    <property type="entry name" value="Gp5/Vgr_OB"/>
</dbReference>
<dbReference type="RefSeq" id="WP_051453857.1">
    <property type="nucleotide sequence ID" value="NZ_CP012748.1"/>
</dbReference>
<sequence>MMHDQLLHSLLAHADSDGRYYGVVVGVVTNNQDPDGMHRVKVRYPWLNQDDESNWARVATLMAGNGHGSYFLPEVDDEVLVAFEHGSVEHPFVIGSLWNGKDVAHESNANGKNDNRGFKSRSGHVVRLSDAAGDEKIEIIDKTGNNRITISASGNTIAIEAQGDISIRSTTGKLTLEGVGIEIDSKTDVKISAMSTLDMTSTGPMSISGALVKINS</sequence>
<name>A0A0N7JW39_9BURK</name>